<dbReference type="EMBL" id="LJGV01000022">
    <property type="protein sequence ID" value="OEU99005.1"/>
    <property type="molecule type" value="Genomic_DNA"/>
</dbReference>
<evidence type="ECO:0000256" key="4">
    <source>
        <dbReference type="ARBA" id="ARBA00022982"/>
    </source>
</evidence>
<dbReference type="InterPro" id="IPR051269">
    <property type="entry name" value="Fe-S_cluster_ET"/>
</dbReference>
<evidence type="ECO:0000256" key="8">
    <source>
        <dbReference type="RuleBase" id="RU368020"/>
    </source>
</evidence>
<dbReference type="GO" id="GO:0009055">
    <property type="term" value="F:electron transfer activity"/>
    <property type="evidence" value="ECO:0007669"/>
    <property type="project" value="UniProtKB-UniRule"/>
</dbReference>
<organism evidence="9 10">
    <name type="scientific">Streptomyces qinglanensis</name>
    <dbReference type="NCBI Taxonomy" id="943816"/>
    <lineage>
        <taxon>Bacteria</taxon>
        <taxon>Bacillati</taxon>
        <taxon>Actinomycetota</taxon>
        <taxon>Actinomycetes</taxon>
        <taxon>Kitasatosporales</taxon>
        <taxon>Streptomycetaceae</taxon>
        <taxon>Streptomyces</taxon>
    </lineage>
</organism>
<dbReference type="Proteomes" id="UP000175829">
    <property type="component" value="Unassembled WGS sequence"/>
</dbReference>
<protein>
    <recommendedName>
        <fullName evidence="8">Ferredoxin</fullName>
    </recommendedName>
</protein>
<dbReference type="GO" id="GO:0005506">
    <property type="term" value="F:iron ion binding"/>
    <property type="evidence" value="ECO:0007669"/>
    <property type="project" value="UniProtKB-UniRule"/>
</dbReference>
<keyword evidence="5 8" id="KW-0408">Iron</keyword>
<keyword evidence="3 8" id="KW-0479">Metal-binding</keyword>
<comment type="cofactor">
    <cofactor evidence="1">
        <name>[3Fe-4S] cluster</name>
        <dbReference type="ChEBI" id="CHEBI:21137"/>
    </cofactor>
</comment>
<comment type="caution">
    <text evidence="9">The sequence shown here is derived from an EMBL/GenBank/DDBJ whole genome shotgun (WGS) entry which is preliminary data.</text>
</comment>
<evidence type="ECO:0000256" key="6">
    <source>
        <dbReference type="ARBA" id="ARBA00023014"/>
    </source>
</evidence>
<dbReference type="RefSeq" id="WP_069991948.1">
    <property type="nucleotide sequence ID" value="NZ_LJGV01000022.1"/>
</dbReference>
<keyword evidence="4 8" id="KW-0249">Electron transport</keyword>
<evidence type="ECO:0000256" key="2">
    <source>
        <dbReference type="ARBA" id="ARBA00022448"/>
    </source>
</evidence>
<reference evidence="9 10" key="1">
    <citation type="journal article" date="2016" name="Front. Microbiol.">
        <title>Comparative Genomics Analysis of Streptomyces Species Reveals Their Adaptation to the Marine Environment and Their Diversity at the Genomic Level.</title>
        <authorList>
            <person name="Tian X."/>
            <person name="Zhang Z."/>
            <person name="Yang T."/>
            <person name="Chen M."/>
            <person name="Li J."/>
            <person name="Chen F."/>
            <person name="Yang J."/>
            <person name="Li W."/>
            <person name="Zhang B."/>
            <person name="Zhang Z."/>
            <person name="Wu J."/>
            <person name="Zhang C."/>
            <person name="Long L."/>
            <person name="Xiao J."/>
        </authorList>
    </citation>
    <scope>NUCLEOTIDE SEQUENCE [LARGE SCALE GENOMIC DNA]</scope>
    <source>
        <strain evidence="9 10">SCSIO M10379</strain>
    </source>
</reference>
<name>A0A1E7K527_9ACTN</name>
<evidence type="ECO:0000256" key="7">
    <source>
        <dbReference type="ARBA" id="ARBA00023291"/>
    </source>
</evidence>
<sequence length="70" mass="7451">MRTEVDTERCIGSGMCALTAGEVFDQRESDGKAVVLRPQPPADTWDAVRDAAGLCPVAAITLWADDRSGT</sequence>
<dbReference type="PANTHER" id="PTHR36923:SF3">
    <property type="entry name" value="FERREDOXIN"/>
    <property type="match status" value="1"/>
</dbReference>
<accession>A0A1E7K527</accession>
<evidence type="ECO:0000256" key="3">
    <source>
        <dbReference type="ARBA" id="ARBA00022723"/>
    </source>
</evidence>
<evidence type="ECO:0000313" key="9">
    <source>
        <dbReference type="EMBL" id="OEU99005.1"/>
    </source>
</evidence>
<evidence type="ECO:0000313" key="10">
    <source>
        <dbReference type="Proteomes" id="UP000175829"/>
    </source>
</evidence>
<dbReference type="SUPFAM" id="SSF54862">
    <property type="entry name" value="4Fe-4S ferredoxins"/>
    <property type="match status" value="1"/>
</dbReference>
<dbReference type="GO" id="GO:0051538">
    <property type="term" value="F:3 iron, 4 sulfur cluster binding"/>
    <property type="evidence" value="ECO:0007669"/>
    <property type="project" value="UniProtKB-KW"/>
</dbReference>
<dbReference type="Gene3D" id="3.30.70.20">
    <property type="match status" value="1"/>
</dbReference>
<keyword evidence="7" id="KW-0003">3Fe-4S</keyword>
<evidence type="ECO:0000256" key="5">
    <source>
        <dbReference type="ARBA" id="ARBA00023004"/>
    </source>
</evidence>
<evidence type="ECO:0000256" key="1">
    <source>
        <dbReference type="ARBA" id="ARBA00001927"/>
    </source>
</evidence>
<gene>
    <name evidence="9" type="ORF">AN217_15605</name>
</gene>
<dbReference type="InterPro" id="IPR001080">
    <property type="entry name" value="3Fe4S_ferredoxin"/>
</dbReference>
<keyword evidence="6 8" id="KW-0411">Iron-sulfur</keyword>
<keyword evidence="2 8" id="KW-0813">Transport</keyword>
<dbReference type="AlphaFoldDB" id="A0A1E7K527"/>
<dbReference type="Pfam" id="PF13370">
    <property type="entry name" value="Fer4_13"/>
    <property type="match status" value="1"/>
</dbReference>
<comment type="function">
    <text evidence="8">Ferredoxins are iron-sulfur proteins that transfer electrons in a wide variety of metabolic reactions.</text>
</comment>
<proteinExistence type="predicted"/>
<dbReference type="PANTHER" id="PTHR36923">
    <property type="entry name" value="FERREDOXIN"/>
    <property type="match status" value="1"/>
</dbReference>
<dbReference type="PRINTS" id="PR00352">
    <property type="entry name" value="3FE4SFRDOXIN"/>
</dbReference>